<dbReference type="InParanoid" id="B7GC38"/>
<evidence type="ECO:0000313" key="4">
    <source>
        <dbReference type="Proteomes" id="UP000000759"/>
    </source>
</evidence>
<reference evidence="3 4" key="1">
    <citation type="journal article" date="2008" name="Nature">
        <title>The Phaeodactylum genome reveals the evolutionary history of diatom genomes.</title>
        <authorList>
            <person name="Bowler C."/>
            <person name="Allen A.E."/>
            <person name="Badger J.H."/>
            <person name="Grimwood J."/>
            <person name="Jabbari K."/>
            <person name="Kuo A."/>
            <person name="Maheswari U."/>
            <person name="Martens C."/>
            <person name="Maumus F."/>
            <person name="Otillar R.P."/>
            <person name="Rayko E."/>
            <person name="Salamov A."/>
            <person name="Vandepoele K."/>
            <person name="Beszteri B."/>
            <person name="Gruber A."/>
            <person name="Heijde M."/>
            <person name="Katinka M."/>
            <person name="Mock T."/>
            <person name="Valentin K."/>
            <person name="Verret F."/>
            <person name="Berges J.A."/>
            <person name="Brownlee C."/>
            <person name="Cadoret J.P."/>
            <person name="Chiovitti A."/>
            <person name="Choi C.J."/>
            <person name="Coesel S."/>
            <person name="De Martino A."/>
            <person name="Detter J.C."/>
            <person name="Durkin C."/>
            <person name="Falciatore A."/>
            <person name="Fournet J."/>
            <person name="Haruta M."/>
            <person name="Huysman M.J."/>
            <person name="Jenkins B.D."/>
            <person name="Jiroutova K."/>
            <person name="Jorgensen R.E."/>
            <person name="Joubert Y."/>
            <person name="Kaplan A."/>
            <person name="Kroger N."/>
            <person name="Kroth P.G."/>
            <person name="La Roche J."/>
            <person name="Lindquist E."/>
            <person name="Lommer M."/>
            <person name="Martin-Jezequel V."/>
            <person name="Lopez P.J."/>
            <person name="Lucas S."/>
            <person name="Mangogna M."/>
            <person name="McGinnis K."/>
            <person name="Medlin L.K."/>
            <person name="Montsant A."/>
            <person name="Oudot-Le Secq M.P."/>
            <person name="Napoli C."/>
            <person name="Obornik M."/>
            <person name="Parker M.S."/>
            <person name="Petit J.L."/>
            <person name="Porcel B.M."/>
            <person name="Poulsen N."/>
            <person name="Robison M."/>
            <person name="Rychlewski L."/>
            <person name="Rynearson T.A."/>
            <person name="Schmutz J."/>
            <person name="Shapiro H."/>
            <person name="Siaut M."/>
            <person name="Stanley M."/>
            <person name="Sussman M.R."/>
            <person name="Taylor A.R."/>
            <person name="Vardi A."/>
            <person name="von Dassow P."/>
            <person name="Vyverman W."/>
            <person name="Willis A."/>
            <person name="Wyrwicz L.S."/>
            <person name="Rokhsar D.S."/>
            <person name="Weissenbach J."/>
            <person name="Armbrust E.V."/>
            <person name="Green B.R."/>
            <person name="Van de Peer Y."/>
            <person name="Grigoriev I.V."/>
        </authorList>
    </citation>
    <scope>NUCLEOTIDE SEQUENCE [LARGE SCALE GENOMIC DNA]</scope>
    <source>
        <strain evidence="3 4">CCAP 1055/1</strain>
    </source>
</reference>
<sequence>MTQHQKERGPLHSTRLGRVQPPARVPPRDFSLVVIDTWLLCRANGASTDATTKRNNTTSSLSSRASAVDPNATTADPYKVYLCVASCWSAITCTGSGLDQVCVTNSHPYTSPPPPCTDRMSGDIPGPISHGSSADGTSSTSHFSSPHKAQQMAQNFAQSASKTLQSWTTRKYTLPDKNVASQVLMYRQLLHTQCRVGLKLSRPYQGTPAQVAVKDMPWWNPGMLESLQMIISYDNLVQRLWLGGAIEPFAVRDGRGIDSDVETYLDEAGMPPIPHDFWVHRVGFQQPDPVTDFRSGGILSLALMVHIVESCPHIHQRFTHGDASVLPFGITSINVTDMMAGFLMLAKKVDRMDALLSQKPFWRMFADPHSLLACQELALDILADVVVELQKTREATETSERVKVTVFDFAWILEQTTHRVEHDLLGAGPKSVPELRAIYGRLKASYQVALQAKIDPDAATRSPVNATATNARRAFSPQVTSSLAGAAQLAGGVWNRFKSNPAEVSSTNTTPVTQPTAVAIPPTASGTPRNQVSSSLSTGPTDGSAPEVDSTEPDDSDWVGTDIRSVTDGVENFSITDDDEEDNDML</sequence>
<dbReference type="InterPro" id="IPR006816">
    <property type="entry name" value="ELMO_dom"/>
</dbReference>
<feature type="domain" description="ELMO" evidence="2">
    <location>
        <begin position="232"/>
        <end position="424"/>
    </location>
</feature>
<dbReference type="RefSeq" id="XP_002184649.1">
    <property type="nucleotide sequence ID" value="XM_002184613.1"/>
</dbReference>
<gene>
    <name evidence="3" type="ORF">PHATRDRAFT_49860</name>
</gene>
<dbReference type="Pfam" id="PF04727">
    <property type="entry name" value="ELMO_CED12"/>
    <property type="match status" value="1"/>
</dbReference>
<evidence type="ECO:0000256" key="1">
    <source>
        <dbReference type="SAM" id="MobiDB-lite"/>
    </source>
</evidence>
<feature type="compositionally biased region" description="Basic and acidic residues" evidence="1">
    <location>
        <begin position="1"/>
        <end position="10"/>
    </location>
</feature>
<dbReference type="EMBL" id="CM000627">
    <property type="protein sequence ID" value="EEC43708.1"/>
    <property type="molecule type" value="Genomic_DNA"/>
</dbReference>
<dbReference type="PaxDb" id="2850-Phatr49860"/>
<feature type="region of interest" description="Disordered" evidence="1">
    <location>
        <begin position="1"/>
        <end position="26"/>
    </location>
</feature>
<dbReference type="GeneID" id="7198583"/>
<name>B7GC38_PHATC</name>
<dbReference type="PROSITE" id="PS51335">
    <property type="entry name" value="ELMO"/>
    <property type="match status" value="1"/>
</dbReference>
<dbReference type="PANTHER" id="PTHR12771">
    <property type="entry name" value="ENGULFMENT AND CELL MOTILITY"/>
    <property type="match status" value="1"/>
</dbReference>
<dbReference type="OrthoDB" id="67155at2759"/>
<dbReference type="InterPro" id="IPR050868">
    <property type="entry name" value="ELMO_domain-containing"/>
</dbReference>
<dbReference type="Proteomes" id="UP000000759">
    <property type="component" value="Chromosome 25"/>
</dbReference>
<feature type="region of interest" description="Disordered" evidence="1">
    <location>
        <begin position="501"/>
        <end position="586"/>
    </location>
</feature>
<protein>
    <recommendedName>
        <fullName evidence="2">ELMO domain-containing protein</fullName>
    </recommendedName>
</protein>
<accession>B7GC38</accession>
<dbReference type="eggNOG" id="ENOG502SKT1">
    <property type="taxonomic scope" value="Eukaryota"/>
</dbReference>
<feature type="compositionally biased region" description="Polar residues" evidence="1">
    <location>
        <begin position="130"/>
        <end position="155"/>
    </location>
</feature>
<evidence type="ECO:0000313" key="3">
    <source>
        <dbReference type="EMBL" id="EEC43708.1"/>
    </source>
</evidence>
<proteinExistence type="predicted"/>
<dbReference type="HOGENOM" id="CLU_460422_0_0_1"/>
<feature type="compositionally biased region" description="Polar residues" evidence="1">
    <location>
        <begin position="49"/>
        <end position="65"/>
    </location>
</feature>
<feature type="compositionally biased region" description="Polar residues" evidence="1">
    <location>
        <begin position="524"/>
        <end position="541"/>
    </location>
</feature>
<feature type="region of interest" description="Disordered" evidence="1">
    <location>
        <begin position="49"/>
        <end position="70"/>
    </location>
</feature>
<organism evidence="3 4">
    <name type="scientific">Phaeodactylum tricornutum (strain CCAP 1055/1)</name>
    <dbReference type="NCBI Taxonomy" id="556484"/>
    <lineage>
        <taxon>Eukaryota</taxon>
        <taxon>Sar</taxon>
        <taxon>Stramenopiles</taxon>
        <taxon>Ochrophyta</taxon>
        <taxon>Bacillariophyta</taxon>
        <taxon>Bacillariophyceae</taxon>
        <taxon>Bacillariophycidae</taxon>
        <taxon>Naviculales</taxon>
        <taxon>Phaeodactylaceae</taxon>
        <taxon>Phaeodactylum</taxon>
    </lineage>
</organism>
<feature type="compositionally biased region" description="Polar residues" evidence="1">
    <location>
        <begin position="502"/>
        <end position="516"/>
    </location>
</feature>
<dbReference type="KEGG" id="pti:PHATRDRAFT_49860"/>
<dbReference type="AlphaFoldDB" id="B7GC38"/>
<feature type="region of interest" description="Disordered" evidence="1">
    <location>
        <begin position="123"/>
        <end position="155"/>
    </location>
</feature>
<dbReference type="PANTHER" id="PTHR12771:SF56">
    <property type="entry name" value="CED-12"/>
    <property type="match status" value="1"/>
</dbReference>
<feature type="compositionally biased region" description="Acidic residues" evidence="1">
    <location>
        <begin position="576"/>
        <end position="586"/>
    </location>
</feature>
<reference evidence="4" key="2">
    <citation type="submission" date="2008-08" db="EMBL/GenBank/DDBJ databases">
        <authorList>
            <consortium name="Diatom Consortium"/>
            <person name="Grigoriev I."/>
            <person name="Grimwood J."/>
            <person name="Kuo A."/>
            <person name="Otillar R.P."/>
            <person name="Salamov A."/>
            <person name="Detter J.C."/>
            <person name="Lindquist E."/>
            <person name="Shapiro H."/>
            <person name="Lucas S."/>
            <person name="Glavina del Rio T."/>
            <person name="Pitluck S."/>
            <person name="Rokhsar D."/>
            <person name="Bowler C."/>
        </authorList>
    </citation>
    <scope>GENOME REANNOTATION</scope>
    <source>
        <strain evidence="4">CCAP 1055/1</strain>
    </source>
</reference>
<keyword evidence="4" id="KW-1185">Reference proteome</keyword>
<evidence type="ECO:0000259" key="2">
    <source>
        <dbReference type="PROSITE" id="PS51335"/>
    </source>
</evidence>